<name>A0A0L6UBF8_9BASI</name>
<protein>
    <submittedName>
        <fullName evidence="2">Uncharacterized protein</fullName>
    </submittedName>
</protein>
<comment type="caution">
    <text evidence="2">The sequence shown here is derived from an EMBL/GenBank/DDBJ whole genome shotgun (WGS) entry which is preliminary data.</text>
</comment>
<dbReference type="AlphaFoldDB" id="A0A0L6UBF8"/>
<proteinExistence type="predicted"/>
<gene>
    <name evidence="2" type="ORF">VP01_79g7</name>
</gene>
<sequence>MVPTPCSVPTQLTNTPASASALSAQVTTNNLPVPSHQNSVPKANTTLATTSVKAPPTSDLCTPKAPKATPKAKAKKTAEMPPRSNSDGDTKESKGKKFNHLWTSKQKAHPKRKLATLRTNSIQWYELTHSLFTGTYATGKNVLLPGVNPTEDTENYPTTENTSPNNYLSHLKKKKQLVDSSSDEDTVEVIRTHRPPPPKRVRGSKYDIFQSGVESLVGAIRETGSHPKDDIKSTVNKNSMGLSSGGSLQSQALQKLLAMFLDEMTTTKYVRFVKVLENDANAEVLVSLAETTNPMVCKAWLEDTITKMEQS</sequence>
<feature type="compositionally biased region" description="Polar residues" evidence="1">
    <location>
        <begin position="7"/>
        <end position="23"/>
    </location>
</feature>
<dbReference type="EMBL" id="LAVV01013494">
    <property type="protein sequence ID" value="KNZ45602.1"/>
    <property type="molecule type" value="Genomic_DNA"/>
</dbReference>
<feature type="region of interest" description="Disordered" evidence="1">
    <location>
        <begin position="1"/>
        <end position="23"/>
    </location>
</feature>
<dbReference type="VEuPathDB" id="FungiDB:VP01_79g7"/>
<feature type="region of interest" description="Disordered" evidence="1">
    <location>
        <begin position="177"/>
        <end position="202"/>
    </location>
</feature>
<feature type="region of interest" description="Disordered" evidence="1">
    <location>
        <begin position="50"/>
        <end position="113"/>
    </location>
</feature>
<dbReference type="OrthoDB" id="76215at2759"/>
<feature type="compositionally biased region" description="Basic residues" evidence="1">
    <location>
        <begin position="192"/>
        <end position="202"/>
    </location>
</feature>
<evidence type="ECO:0000313" key="2">
    <source>
        <dbReference type="EMBL" id="KNZ45602.1"/>
    </source>
</evidence>
<evidence type="ECO:0000256" key="1">
    <source>
        <dbReference type="SAM" id="MobiDB-lite"/>
    </source>
</evidence>
<evidence type="ECO:0000313" key="3">
    <source>
        <dbReference type="Proteomes" id="UP000037035"/>
    </source>
</evidence>
<organism evidence="2 3">
    <name type="scientific">Puccinia sorghi</name>
    <dbReference type="NCBI Taxonomy" id="27349"/>
    <lineage>
        <taxon>Eukaryota</taxon>
        <taxon>Fungi</taxon>
        <taxon>Dikarya</taxon>
        <taxon>Basidiomycota</taxon>
        <taxon>Pucciniomycotina</taxon>
        <taxon>Pucciniomycetes</taxon>
        <taxon>Pucciniales</taxon>
        <taxon>Pucciniaceae</taxon>
        <taxon>Puccinia</taxon>
    </lineage>
</organism>
<keyword evidence="3" id="KW-1185">Reference proteome</keyword>
<feature type="compositionally biased region" description="Basic and acidic residues" evidence="1">
    <location>
        <begin position="86"/>
        <end position="95"/>
    </location>
</feature>
<accession>A0A0L6UBF8</accession>
<dbReference type="Proteomes" id="UP000037035">
    <property type="component" value="Unassembled WGS sequence"/>
</dbReference>
<reference evidence="2 3" key="1">
    <citation type="submission" date="2015-08" db="EMBL/GenBank/DDBJ databases">
        <title>Next Generation Sequencing and Analysis of the Genome of Puccinia sorghi L Schw, the Causal Agent of Maize Common Rust.</title>
        <authorList>
            <person name="Rochi L."/>
            <person name="Burguener G."/>
            <person name="Darino M."/>
            <person name="Turjanski A."/>
            <person name="Kreff E."/>
            <person name="Dieguez M.J."/>
            <person name="Sacco F."/>
        </authorList>
    </citation>
    <scope>NUCLEOTIDE SEQUENCE [LARGE SCALE GENOMIC DNA]</scope>
    <source>
        <strain evidence="2 3">RO10H11247</strain>
    </source>
</reference>